<gene>
    <name evidence="1" type="ORF">SAMN02745146_0595</name>
</gene>
<dbReference type="EMBL" id="FQYN01000001">
    <property type="protein sequence ID" value="SHI34363.1"/>
    <property type="molecule type" value="Genomic_DNA"/>
</dbReference>
<keyword evidence="2" id="KW-1185">Reference proteome</keyword>
<dbReference type="RefSeq" id="WP_073105098.1">
    <property type="nucleotide sequence ID" value="NZ_FQYN01000001.1"/>
</dbReference>
<sequence>MRAFRSQLAVLLLLCFVRVLLPDGWVLALHAHQHTEREPERPKAAKATLTAKHQHCHTDHFCTLPFQTVARLEFGVGARYCRPQAVPRVSVWAKDTPTALLLRGPPALG</sequence>
<protein>
    <submittedName>
        <fullName evidence="1">Uncharacterized protein</fullName>
    </submittedName>
</protein>
<evidence type="ECO:0000313" key="1">
    <source>
        <dbReference type="EMBL" id="SHI34363.1"/>
    </source>
</evidence>
<organism evidence="1 2">
    <name type="scientific">Hymenobacter daecheongensis DSM 21074</name>
    <dbReference type="NCBI Taxonomy" id="1121955"/>
    <lineage>
        <taxon>Bacteria</taxon>
        <taxon>Pseudomonadati</taxon>
        <taxon>Bacteroidota</taxon>
        <taxon>Cytophagia</taxon>
        <taxon>Cytophagales</taxon>
        <taxon>Hymenobacteraceae</taxon>
        <taxon>Hymenobacter</taxon>
    </lineage>
</organism>
<accession>A0A1M6ADV2</accession>
<dbReference type="AlphaFoldDB" id="A0A1M6ADV2"/>
<proteinExistence type="predicted"/>
<name>A0A1M6ADV2_9BACT</name>
<reference evidence="1 2" key="1">
    <citation type="submission" date="2016-11" db="EMBL/GenBank/DDBJ databases">
        <authorList>
            <person name="Jaros S."/>
            <person name="Januszkiewicz K."/>
            <person name="Wedrychowicz H."/>
        </authorList>
    </citation>
    <scope>NUCLEOTIDE SEQUENCE [LARGE SCALE GENOMIC DNA]</scope>
    <source>
        <strain evidence="1 2">DSM 21074</strain>
    </source>
</reference>
<evidence type="ECO:0000313" key="2">
    <source>
        <dbReference type="Proteomes" id="UP000184418"/>
    </source>
</evidence>
<dbReference type="Proteomes" id="UP000184418">
    <property type="component" value="Unassembled WGS sequence"/>
</dbReference>
<dbReference type="OrthoDB" id="893865at2"/>